<dbReference type="InterPro" id="IPR038488">
    <property type="entry name" value="Integrase_DNA-bd_sf"/>
</dbReference>
<dbReference type="PANTHER" id="PTHR30629:SF2">
    <property type="entry name" value="PROPHAGE INTEGRASE INTS-RELATED"/>
    <property type="match status" value="1"/>
</dbReference>
<keyword evidence="3 5" id="KW-0238">DNA-binding</keyword>
<evidence type="ECO:0000256" key="1">
    <source>
        <dbReference type="ARBA" id="ARBA00008857"/>
    </source>
</evidence>
<organism evidence="8 9">
    <name type="scientific">Pseudomaricurvus hydrocarbonicus</name>
    <dbReference type="NCBI Taxonomy" id="1470433"/>
    <lineage>
        <taxon>Bacteria</taxon>
        <taxon>Pseudomonadati</taxon>
        <taxon>Pseudomonadota</taxon>
        <taxon>Gammaproteobacteria</taxon>
        <taxon>Cellvibrionales</taxon>
        <taxon>Cellvibrionaceae</taxon>
        <taxon>Pseudomaricurvus</taxon>
    </lineage>
</organism>
<dbReference type="EMBL" id="JAAONZ010000031">
    <property type="protein sequence ID" value="NHO68416.1"/>
    <property type="molecule type" value="Genomic_DNA"/>
</dbReference>
<sequence length="412" mass="47599">MALTDVRLRGLKPQDKVYRQADEKGLYIEVHPNSAMYWRHKYRFLSKEKRMSYGVYPEVSLKEARAKRDASRKLLADGFDPGQAKKRGLLEREAAFANSFEVVAWKWYERNLPTWKTVTANKRLSLLEKDLIPWLKEKPISEIDALELLKVLRRIEERGANDTARVARQLLDQIFRYARLNQLCSHNPTMDLQGALAPKTTFHRPAITEPQAFGKLLVAIDQYQGSIIVRSLLALCPLLFQRPGEMIAMEWSEIDLEEAVWSLPENKMKMGFAHIVPLPEQAVAILKELKPLTGRRKYVFPGQRDPRNKHVSAATINKALQNLGIDTKTAHCAHGFRATARTMLDEQLGYRVEWIEHQLAHQVRDALGRAYNRTTHLPQRQEMMQEWANYLDQLKIRTAKNKLDTKGLITNE</sequence>
<dbReference type="GO" id="GO:0015074">
    <property type="term" value="P:DNA integration"/>
    <property type="evidence" value="ECO:0007669"/>
    <property type="project" value="UniProtKB-KW"/>
</dbReference>
<dbReference type="Gene3D" id="3.30.160.390">
    <property type="entry name" value="Integrase, DNA-binding domain"/>
    <property type="match status" value="1"/>
</dbReference>
<dbReference type="InterPro" id="IPR002104">
    <property type="entry name" value="Integrase_catalytic"/>
</dbReference>
<dbReference type="Gene3D" id="1.10.443.10">
    <property type="entry name" value="Intergrase catalytic core"/>
    <property type="match status" value="1"/>
</dbReference>
<evidence type="ECO:0000256" key="2">
    <source>
        <dbReference type="ARBA" id="ARBA00022908"/>
    </source>
</evidence>
<evidence type="ECO:0000259" key="6">
    <source>
        <dbReference type="PROSITE" id="PS51898"/>
    </source>
</evidence>
<evidence type="ECO:0000313" key="8">
    <source>
        <dbReference type="EMBL" id="NHO68416.1"/>
    </source>
</evidence>
<dbReference type="PROSITE" id="PS51898">
    <property type="entry name" value="TYR_RECOMBINASE"/>
    <property type="match status" value="1"/>
</dbReference>
<keyword evidence="4" id="KW-0233">DNA recombination</keyword>
<proteinExistence type="inferred from homology"/>
<evidence type="ECO:0000313" key="9">
    <source>
        <dbReference type="Proteomes" id="UP000787472"/>
    </source>
</evidence>
<evidence type="ECO:0000256" key="4">
    <source>
        <dbReference type="ARBA" id="ARBA00023172"/>
    </source>
</evidence>
<dbReference type="InterPro" id="IPR044068">
    <property type="entry name" value="CB"/>
</dbReference>
<dbReference type="InterPro" id="IPR025166">
    <property type="entry name" value="Integrase_DNA_bind_dom"/>
</dbReference>
<name>A0A9E5T334_9GAMM</name>
<feature type="domain" description="Core-binding (CB)" evidence="7">
    <location>
        <begin position="98"/>
        <end position="179"/>
    </location>
</feature>
<dbReference type="PANTHER" id="PTHR30629">
    <property type="entry name" value="PROPHAGE INTEGRASE"/>
    <property type="match status" value="1"/>
</dbReference>
<dbReference type="PROSITE" id="PS51900">
    <property type="entry name" value="CB"/>
    <property type="match status" value="1"/>
</dbReference>
<gene>
    <name evidence="8" type="ORF">G8770_22920</name>
</gene>
<dbReference type="Pfam" id="PF13356">
    <property type="entry name" value="Arm-DNA-bind_3"/>
    <property type="match status" value="1"/>
</dbReference>
<dbReference type="InterPro" id="IPR013762">
    <property type="entry name" value="Integrase-like_cat_sf"/>
</dbReference>
<comment type="caution">
    <text evidence="8">The sequence shown here is derived from an EMBL/GenBank/DDBJ whole genome shotgun (WGS) entry which is preliminary data.</text>
</comment>
<keyword evidence="2" id="KW-0229">DNA integration</keyword>
<dbReference type="RefSeq" id="WP_167192382.1">
    <property type="nucleotide sequence ID" value="NZ_JAAONZ010000031.1"/>
</dbReference>
<dbReference type="Pfam" id="PF22022">
    <property type="entry name" value="Phage_int_M"/>
    <property type="match status" value="1"/>
</dbReference>
<dbReference type="AlphaFoldDB" id="A0A9E5T334"/>
<protein>
    <submittedName>
        <fullName evidence="8">Integrase arm-type DNA-binding domain-containing protein</fullName>
    </submittedName>
</protein>
<keyword evidence="9" id="KW-1185">Reference proteome</keyword>
<dbReference type="InterPro" id="IPR050808">
    <property type="entry name" value="Phage_Integrase"/>
</dbReference>
<dbReference type="InterPro" id="IPR010998">
    <property type="entry name" value="Integrase_recombinase_N"/>
</dbReference>
<dbReference type="CDD" id="cd00801">
    <property type="entry name" value="INT_P4_C"/>
    <property type="match status" value="1"/>
</dbReference>
<evidence type="ECO:0000256" key="3">
    <source>
        <dbReference type="ARBA" id="ARBA00023125"/>
    </source>
</evidence>
<dbReference type="Gene3D" id="1.10.150.130">
    <property type="match status" value="1"/>
</dbReference>
<evidence type="ECO:0000259" key="7">
    <source>
        <dbReference type="PROSITE" id="PS51900"/>
    </source>
</evidence>
<comment type="similarity">
    <text evidence="1">Belongs to the 'phage' integrase family.</text>
</comment>
<dbReference type="GO" id="GO:0003677">
    <property type="term" value="F:DNA binding"/>
    <property type="evidence" value="ECO:0007669"/>
    <property type="project" value="UniProtKB-UniRule"/>
</dbReference>
<dbReference type="SUPFAM" id="SSF56349">
    <property type="entry name" value="DNA breaking-rejoining enzymes"/>
    <property type="match status" value="1"/>
</dbReference>
<accession>A0A9E5T334</accession>
<dbReference type="InterPro" id="IPR011010">
    <property type="entry name" value="DNA_brk_join_enz"/>
</dbReference>
<reference evidence="8" key="1">
    <citation type="submission" date="2020-03" db="EMBL/GenBank/DDBJ databases">
        <authorList>
            <person name="Guo F."/>
        </authorList>
    </citation>
    <scope>NUCLEOTIDE SEQUENCE</scope>
    <source>
        <strain evidence="8">JCM 30134</strain>
    </source>
</reference>
<dbReference type="Proteomes" id="UP000787472">
    <property type="component" value="Unassembled WGS sequence"/>
</dbReference>
<dbReference type="Pfam" id="PF00589">
    <property type="entry name" value="Phage_integrase"/>
    <property type="match status" value="1"/>
</dbReference>
<dbReference type="InterPro" id="IPR053876">
    <property type="entry name" value="Phage_int_M"/>
</dbReference>
<evidence type="ECO:0000256" key="5">
    <source>
        <dbReference type="PROSITE-ProRule" id="PRU01248"/>
    </source>
</evidence>
<dbReference type="GO" id="GO:0006310">
    <property type="term" value="P:DNA recombination"/>
    <property type="evidence" value="ECO:0007669"/>
    <property type="project" value="UniProtKB-KW"/>
</dbReference>
<feature type="domain" description="Tyr recombinase" evidence="6">
    <location>
        <begin position="203"/>
        <end position="389"/>
    </location>
</feature>